<name>A0ACC0A0Q4_CATRO</name>
<comment type="caution">
    <text evidence="1">The sequence shown here is derived from an EMBL/GenBank/DDBJ whole genome shotgun (WGS) entry which is preliminary data.</text>
</comment>
<keyword evidence="2" id="KW-1185">Reference proteome</keyword>
<organism evidence="1 2">
    <name type="scientific">Catharanthus roseus</name>
    <name type="common">Madagascar periwinkle</name>
    <name type="synonym">Vinca rosea</name>
    <dbReference type="NCBI Taxonomy" id="4058"/>
    <lineage>
        <taxon>Eukaryota</taxon>
        <taxon>Viridiplantae</taxon>
        <taxon>Streptophyta</taxon>
        <taxon>Embryophyta</taxon>
        <taxon>Tracheophyta</taxon>
        <taxon>Spermatophyta</taxon>
        <taxon>Magnoliopsida</taxon>
        <taxon>eudicotyledons</taxon>
        <taxon>Gunneridae</taxon>
        <taxon>Pentapetalae</taxon>
        <taxon>asterids</taxon>
        <taxon>lamiids</taxon>
        <taxon>Gentianales</taxon>
        <taxon>Apocynaceae</taxon>
        <taxon>Rauvolfioideae</taxon>
        <taxon>Vinceae</taxon>
        <taxon>Catharanthinae</taxon>
        <taxon>Catharanthus</taxon>
    </lineage>
</organism>
<sequence>MAQQAQVPKFGNWENEDDVPYTQYFDNARKGKKGGKMNPNDSEDYLDADTKSQKASEATRPKHVQRNSREDGEMRRSADSPLHSDAVSVKSSTGSPHQKHSSLKYGSSRLDSDAPRGIDVQRPRHERQPSREEGDFRRPTDSPMRNETSNRRTPHDSPHHRYGGLSAGDTPKRVGKQNVGSDRSIEHSPLHPHSQVRTGGKGSGVSSPSWERKGSSEGGHGMAPSTPGRSRLRSVTRGDETPDHSPAVPKFGDWDETDPASAEGYTHIFNKVREEKQSGAEKVPVMPTETSHSNGQKKFGAENPKGCGCFPWGRR</sequence>
<evidence type="ECO:0000313" key="1">
    <source>
        <dbReference type="EMBL" id="KAI5654105.1"/>
    </source>
</evidence>
<accession>A0ACC0A0Q4</accession>
<protein>
    <submittedName>
        <fullName evidence="1">Uncharacterized protein</fullName>
    </submittedName>
</protein>
<gene>
    <name evidence="1" type="ORF">M9H77_31292</name>
</gene>
<dbReference type="EMBL" id="CM044707">
    <property type="protein sequence ID" value="KAI5654105.1"/>
    <property type="molecule type" value="Genomic_DNA"/>
</dbReference>
<dbReference type="Proteomes" id="UP001060085">
    <property type="component" value="Linkage Group LG07"/>
</dbReference>
<proteinExistence type="predicted"/>
<evidence type="ECO:0000313" key="2">
    <source>
        <dbReference type="Proteomes" id="UP001060085"/>
    </source>
</evidence>
<reference evidence="2" key="1">
    <citation type="journal article" date="2023" name="Nat. Plants">
        <title>Single-cell RNA sequencing provides a high-resolution roadmap for understanding the multicellular compartmentation of specialized metabolism.</title>
        <authorList>
            <person name="Sun S."/>
            <person name="Shen X."/>
            <person name="Li Y."/>
            <person name="Li Y."/>
            <person name="Wang S."/>
            <person name="Li R."/>
            <person name="Zhang H."/>
            <person name="Shen G."/>
            <person name="Guo B."/>
            <person name="Wei J."/>
            <person name="Xu J."/>
            <person name="St-Pierre B."/>
            <person name="Chen S."/>
            <person name="Sun C."/>
        </authorList>
    </citation>
    <scope>NUCLEOTIDE SEQUENCE [LARGE SCALE GENOMIC DNA]</scope>
</reference>